<dbReference type="InterPro" id="IPR002509">
    <property type="entry name" value="NODB_dom"/>
</dbReference>
<proteinExistence type="predicted"/>
<feature type="region of interest" description="Disordered" evidence="3">
    <location>
        <begin position="38"/>
        <end position="57"/>
    </location>
</feature>
<dbReference type="PROSITE" id="PS51677">
    <property type="entry name" value="NODB"/>
    <property type="match status" value="1"/>
</dbReference>
<evidence type="ECO:0000256" key="3">
    <source>
        <dbReference type="SAM" id="MobiDB-lite"/>
    </source>
</evidence>
<protein>
    <submittedName>
        <fullName evidence="6">Polysaccharide deacetylase family protein</fullName>
    </submittedName>
</protein>
<sequence length="241" mass="27742">MKKKRNRQIIYCIFLAVLILMGLFLKKKSDRIQAVNSQNAVSEQAEEKSELEQEEELPPRVALTFDDGPHRIYTKNLLDGLRERGVKATFFVVGENIPGNEDLIRQMEADGHLIGNHTYNHADISKLSDEENCRELQKTSDLVKEITGHGTAYVRPPFGNWKDTMDCRVTMISVKWTIDTLDWKSKNVTEIIGKVMQQISDHDIILMHDYYETSVEAALQIVDRLQQEGYEFVTVEDLILE</sequence>
<dbReference type="CDD" id="cd10954">
    <property type="entry name" value="CE4_CtAXE_like"/>
    <property type="match status" value="1"/>
</dbReference>
<dbReference type="PANTHER" id="PTHR10587:SF133">
    <property type="entry name" value="CHITIN DEACETYLASE 1-RELATED"/>
    <property type="match status" value="1"/>
</dbReference>
<evidence type="ECO:0000256" key="1">
    <source>
        <dbReference type="ARBA" id="ARBA00022723"/>
    </source>
</evidence>
<feature type="domain" description="NodB homology" evidence="5">
    <location>
        <begin position="59"/>
        <end position="233"/>
    </location>
</feature>
<dbReference type="InterPro" id="IPR011330">
    <property type="entry name" value="Glyco_hydro/deAcase_b/a-brl"/>
</dbReference>
<evidence type="ECO:0000256" key="2">
    <source>
        <dbReference type="ARBA" id="ARBA00022801"/>
    </source>
</evidence>
<evidence type="ECO:0000256" key="4">
    <source>
        <dbReference type="SAM" id="Phobius"/>
    </source>
</evidence>
<keyword evidence="7" id="KW-1185">Reference proteome</keyword>
<accession>A0ABR7NCE2</accession>
<keyword evidence="4" id="KW-1133">Transmembrane helix</keyword>
<keyword evidence="4" id="KW-0472">Membrane</keyword>
<dbReference type="SUPFAM" id="SSF88713">
    <property type="entry name" value="Glycoside hydrolase/deacetylase"/>
    <property type="match status" value="1"/>
</dbReference>
<dbReference type="EMBL" id="JACRSZ010000014">
    <property type="protein sequence ID" value="MBC8573989.1"/>
    <property type="molecule type" value="Genomic_DNA"/>
</dbReference>
<organism evidence="6 7">
    <name type="scientific">Jingyaoa shaoxingensis</name>
    <dbReference type="NCBI Taxonomy" id="2763671"/>
    <lineage>
        <taxon>Bacteria</taxon>
        <taxon>Bacillati</taxon>
        <taxon>Bacillota</taxon>
        <taxon>Clostridia</taxon>
        <taxon>Lachnospirales</taxon>
        <taxon>Lachnospiraceae</taxon>
        <taxon>Jingyaoa</taxon>
    </lineage>
</organism>
<keyword evidence="2" id="KW-0378">Hydrolase</keyword>
<evidence type="ECO:0000313" key="7">
    <source>
        <dbReference type="Proteomes" id="UP000657421"/>
    </source>
</evidence>
<keyword evidence="1" id="KW-0479">Metal-binding</keyword>
<feature type="transmembrane region" description="Helical" evidence="4">
    <location>
        <begin position="9"/>
        <end position="25"/>
    </location>
</feature>
<dbReference type="InterPro" id="IPR050248">
    <property type="entry name" value="Polysacc_deacetylase_ArnD"/>
</dbReference>
<keyword evidence="4" id="KW-0812">Transmembrane</keyword>
<reference evidence="6 7" key="1">
    <citation type="submission" date="2020-08" db="EMBL/GenBank/DDBJ databases">
        <title>Genome public.</title>
        <authorList>
            <person name="Liu C."/>
            <person name="Sun Q."/>
        </authorList>
    </citation>
    <scope>NUCLEOTIDE SEQUENCE [LARGE SCALE GENOMIC DNA]</scope>
    <source>
        <strain evidence="6 7">NSJ-46</strain>
    </source>
</reference>
<gene>
    <name evidence="6" type="ORF">H8716_12995</name>
</gene>
<dbReference type="RefSeq" id="WP_249309448.1">
    <property type="nucleotide sequence ID" value="NZ_JACRSZ010000014.1"/>
</dbReference>
<name>A0ABR7NCE2_9FIRM</name>
<dbReference type="Proteomes" id="UP000657421">
    <property type="component" value="Unassembled WGS sequence"/>
</dbReference>
<comment type="caution">
    <text evidence="6">The sequence shown here is derived from an EMBL/GenBank/DDBJ whole genome shotgun (WGS) entry which is preliminary data.</text>
</comment>
<evidence type="ECO:0000259" key="5">
    <source>
        <dbReference type="PROSITE" id="PS51677"/>
    </source>
</evidence>
<evidence type="ECO:0000313" key="6">
    <source>
        <dbReference type="EMBL" id="MBC8573989.1"/>
    </source>
</evidence>
<dbReference type="Gene3D" id="3.20.20.370">
    <property type="entry name" value="Glycoside hydrolase/deacetylase"/>
    <property type="match status" value="1"/>
</dbReference>
<dbReference type="Pfam" id="PF01522">
    <property type="entry name" value="Polysacc_deac_1"/>
    <property type="match status" value="1"/>
</dbReference>
<dbReference type="PANTHER" id="PTHR10587">
    <property type="entry name" value="GLYCOSYL TRANSFERASE-RELATED"/>
    <property type="match status" value="1"/>
</dbReference>